<proteinExistence type="predicted"/>
<evidence type="ECO:0000313" key="2">
    <source>
        <dbReference type="EMBL" id="KAF7194955.1"/>
    </source>
</evidence>
<accession>A0A8H6RNB2</accession>
<dbReference type="EMBL" id="JABCIY010000044">
    <property type="protein sequence ID" value="KAF7194955.1"/>
    <property type="molecule type" value="Genomic_DNA"/>
</dbReference>
<dbReference type="AlphaFoldDB" id="A0A8H6RNB2"/>
<sequence>MLFQPSGLHQHCERRAKLALLHIRSQRLSFSRSRPTYQSTSRSFSCHRKHLPATPLKASNHQRALNMPWDVPETVAKQRNGTEALNEGLNSLRDYITNLLKEKLDEARAKSRGNSVNEVWTQLGGLRQAIFLLEGSMNNLPKVFHRVRPRGGPGGGEGQDHGDASADENDGISLESIQQVLHIQGIYHGGE</sequence>
<keyword evidence="3" id="KW-1185">Reference proteome</keyword>
<name>A0A8H6RNB2_9PEZI</name>
<dbReference type="Proteomes" id="UP000660729">
    <property type="component" value="Unassembled WGS sequence"/>
</dbReference>
<protein>
    <submittedName>
        <fullName evidence="2">Uncharacterized protein</fullName>
    </submittedName>
</protein>
<evidence type="ECO:0000313" key="3">
    <source>
        <dbReference type="Proteomes" id="UP000660729"/>
    </source>
</evidence>
<reference evidence="2" key="1">
    <citation type="submission" date="2020-04" db="EMBL/GenBank/DDBJ databases">
        <title>Draft genome resource of the tomato pathogen Pseudocercospora fuligena.</title>
        <authorList>
            <person name="Zaccaron A."/>
        </authorList>
    </citation>
    <scope>NUCLEOTIDE SEQUENCE</scope>
    <source>
        <strain evidence="2">PF001</strain>
    </source>
</reference>
<feature type="region of interest" description="Disordered" evidence="1">
    <location>
        <begin position="145"/>
        <end position="169"/>
    </location>
</feature>
<gene>
    <name evidence="2" type="ORF">HII31_03629</name>
</gene>
<organism evidence="2 3">
    <name type="scientific">Pseudocercospora fuligena</name>
    <dbReference type="NCBI Taxonomy" id="685502"/>
    <lineage>
        <taxon>Eukaryota</taxon>
        <taxon>Fungi</taxon>
        <taxon>Dikarya</taxon>
        <taxon>Ascomycota</taxon>
        <taxon>Pezizomycotina</taxon>
        <taxon>Dothideomycetes</taxon>
        <taxon>Dothideomycetidae</taxon>
        <taxon>Mycosphaerellales</taxon>
        <taxon>Mycosphaerellaceae</taxon>
        <taxon>Pseudocercospora</taxon>
    </lineage>
</organism>
<evidence type="ECO:0000256" key="1">
    <source>
        <dbReference type="SAM" id="MobiDB-lite"/>
    </source>
</evidence>
<comment type="caution">
    <text evidence="2">The sequence shown here is derived from an EMBL/GenBank/DDBJ whole genome shotgun (WGS) entry which is preliminary data.</text>
</comment>